<dbReference type="PROSITE" id="PS01332">
    <property type="entry name" value="HTH_RRF2_1"/>
    <property type="match status" value="1"/>
</dbReference>
<dbReference type="PANTHER" id="PTHR33221:SF4">
    <property type="entry name" value="HTH-TYPE TRANSCRIPTIONAL REPRESSOR NSRR"/>
    <property type="match status" value="1"/>
</dbReference>
<organism evidence="2 3">
    <name type="scientific">Aeromonas schubertii</name>
    <dbReference type="NCBI Taxonomy" id="652"/>
    <lineage>
        <taxon>Bacteria</taxon>
        <taxon>Pseudomonadati</taxon>
        <taxon>Pseudomonadota</taxon>
        <taxon>Gammaproteobacteria</taxon>
        <taxon>Aeromonadales</taxon>
        <taxon>Aeromonadaceae</taxon>
        <taxon>Aeromonas</taxon>
    </lineage>
</organism>
<dbReference type="GO" id="GO:0005829">
    <property type="term" value="C:cytosol"/>
    <property type="evidence" value="ECO:0007669"/>
    <property type="project" value="TreeGrafter"/>
</dbReference>
<dbReference type="PATRIC" id="fig|652.5.peg.4085"/>
<dbReference type="AlphaFoldDB" id="A0A0S2SCM7"/>
<reference evidence="3" key="1">
    <citation type="submission" date="2015-10" db="EMBL/GenBank/DDBJ databases">
        <title>Complete Genome Sequence of Aeromonas schubertii strain WL1483.</title>
        <authorList>
            <person name="Liu L."/>
        </authorList>
    </citation>
    <scope>NUCLEOTIDE SEQUENCE [LARGE SCALE GENOMIC DNA]</scope>
    <source>
        <strain evidence="3">WL1483</strain>
    </source>
</reference>
<dbReference type="GO" id="GO:0003700">
    <property type="term" value="F:DNA-binding transcription factor activity"/>
    <property type="evidence" value="ECO:0007669"/>
    <property type="project" value="TreeGrafter"/>
</dbReference>
<dbReference type="InterPro" id="IPR036390">
    <property type="entry name" value="WH_DNA-bd_sf"/>
</dbReference>
<evidence type="ECO:0000256" key="1">
    <source>
        <dbReference type="ARBA" id="ARBA00023125"/>
    </source>
</evidence>
<dbReference type="SUPFAM" id="SSF46785">
    <property type="entry name" value="Winged helix' DNA-binding domain"/>
    <property type="match status" value="1"/>
</dbReference>
<proteinExistence type="predicted"/>
<dbReference type="GO" id="GO:0003677">
    <property type="term" value="F:DNA binding"/>
    <property type="evidence" value="ECO:0007669"/>
    <property type="project" value="UniProtKB-KW"/>
</dbReference>
<reference evidence="2 3" key="2">
    <citation type="journal article" date="2016" name="Genome Announc.">
        <title>Complete Genome Sequence of the Highly Virulent Aeromonas schubertii Strain WL1483, Isolated from Diseased Snakehead Fish (Channa argus) in China.</title>
        <authorList>
            <person name="Liu L."/>
            <person name="Li N."/>
            <person name="Zhang D."/>
            <person name="Fu X."/>
            <person name="Shi C."/>
            <person name="Lin Q."/>
            <person name="Hao G."/>
        </authorList>
    </citation>
    <scope>NUCLEOTIDE SEQUENCE [LARGE SCALE GENOMIC DNA]</scope>
    <source>
        <strain evidence="2 3">WL1483</strain>
    </source>
</reference>
<dbReference type="RefSeq" id="WP_060587820.1">
    <property type="nucleotide sequence ID" value="NZ_CP013067.1"/>
</dbReference>
<accession>A0A0S2SCM7</accession>
<dbReference type="KEGG" id="asr:WL1483_66"/>
<dbReference type="InterPro" id="IPR030489">
    <property type="entry name" value="TR_Rrf2-type_CS"/>
</dbReference>
<dbReference type="EMBL" id="CP013067">
    <property type="protein sequence ID" value="ALP39485.1"/>
    <property type="molecule type" value="Genomic_DNA"/>
</dbReference>
<dbReference type="NCBIfam" id="TIGR00738">
    <property type="entry name" value="rrf2_super"/>
    <property type="match status" value="1"/>
</dbReference>
<dbReference type="Proteomes" id="UP000058114">
    <property type="component" value="Chromosome"/>
</dbReference>
<sequence>MQLTRFTDYALRTLTFLAVQPEDRLSTITEVADTFAISRNHVVKIVHQLGLKGYIETVRGKHGGIRLGCSAVSINLRDVVVDMENILCPAYCKSDNCRLAGGCRVQGILRKAMNAFLDVLGEYTLADAVRDPARLCHLLGLEPDDLLAVG</sequence>
<dbReference type="PROSITE" id="PS51197">
    <property type="entry name" value="HTH_RRF2_2"/>
    <property type="match status" value="1"/>
</dbReference>
<evidence type="ECO:0000313" key="3">
    <source>
        <dbReference type="Proteomes" id="UP000058114"/>
    </source>
</evidence>
<dbReference type="InterPro" id="IPR000944">
    <property type="entry name" value="Tscrpt_reg_Rrf2"/>
</dbReference>
<dbReference type="Pfam" id="PF02082">
    <property type="entry name" value="Rrf2"/>
    <property type="match status" value="1"/>
</dbReference>
<evidence type="ECO:0000313" key="2">
    <source>
        <dbReference type="EMBL" id="ALP39485.1"/>
    </source>
</evidence>
<gene>
    <name evidence="2" type="primary">nsrR</name>
    <name evidence="2" type="ORF">WL1483_66</name>
</gene>
<dbReference type="InterPro" id="IPR036388">
    <property type="entry name" value="WH-like_DNA-bd_sf"/>
</dbReference>
<dbReference type="Gene3D" id="1.10.10.10">
    <property type="entry name" value="Winged helix-like DNA-binding domain superfamily/Winged helix DNA-binding domain"/>
    <property type="match status" value="1"/>
</dbReference>
<protein>
    <submittedName>
        <fullName evidence="2">Rrf2 family protein</fullName>
    </submittedName>
</protein>
<keyword evidence="1" id="KW-0238">DNA-binding</keyword>
<name>A0A0S2SCM7_9GAMM</name>
<dbReference type="PANTHER" id="PTHR33221">
    <property type="entry name" value="WINGED HELIX-TURN-HELIX TRANSCRIPTIONAL REGULATOR, RRF2 FAMILY"/>
    <property type="match status" value="1"/>
</dbReference>